<dbReference type="GO" id="GO:0043757">
    <property type="term" value="F:adenosylcobinamide-phosphate synthase activity"/>
    <property type="evidence" value="ECO:0007669"/>
    <property type="project" value="UniProtKB-EC"/>
</dbReference>
<dbReference type="InterPro" id="IPR004485">
    <property type="entry name" value="Cobalamin_biosynth_CobD/CbiB"/>
</dbReference>
<feature type="transmembrane region" description="Helical" evidence="9">
    <location>
        <begin position="65"/>
        <end position="85"/>
    </location>
</feature>
<evidence type="ECO:0000256" key="8">
    <source>
        <dbReference type="ARBA" id="ARBA00023136"/>
    </source>
</evidence>
<dbReference type="GO" id="GO:0005886">
    <property type="term" value="C:plasma membrane"/>
    <property type="evidence" value="ECO:0007669"/>
    <property type="project" value="UniProtKB-SubCell"/>
</dbReference>
<evidence type="ECO:0000256" key="2">
    <source>
        <dbReference type="ARBA" id="ARBA00004953"/>
    </source>
</evidence>
<dbReference type="UniPathway" id="UPA00148"/>
<evidence type="ECO:0000256" key="3">
    <source>
        <dbReference type="ARBA" id="ARBA00006263"/>
    </source>
</evidence>
<evidence type="ECO:0000313" key="10">
    <source>
        <dbReference type="EMBL" id="VAX00930.1"/>
    </source>
</evidence>
<evidence type="ECO:0000256" key="4">
    <source>
        <dbReference type="ARBA" id="ARBA00022475"/>
    </source>
</evidence>
<dbReference type="GO" id="GO:0009236">
    <property type="term" value="P:cobalamin biosynthetic process"/>
    <property type="evidence" value="ECO:0007669"/>
    <property type="project" value="UniProtKB-UniPathway"/>
</dbReference>
<comment type="subcellular location">
    <subcellularLocation>
        <location evidence="1">Cell membrane</location>
        <topology evidence="1">Multi-pass membrane protein</topology>
    </subcellularLocation>
</comment>
<dbReference type="EC" id="6.3.1.10" evidence="10"/>
<name>A0A3B1ART3_9ZZZZ</name>
<keyword evidence="8 9" id="KW-0472">Membrane</keyword>
<evidence type="ECO:0000256" key="1">
    <source>
        <dbReference type="ARBA" id="ARBA00004651"/>
    </source>
</evidence>
<dbReference type="AlphaFoldDB" id="A0A3B1ART3"/>
<accession>A0A3B1ART3</accession>
<proteinExistence type="inferred from homology"/>
<protein>
    <submittedName>
        <fullName evidence="10">Adenosylcobinamide-phosphate synthase</fullName>
        <ecNumber evidence="10">6.3.1.10</ecNumber>
    </submittedName>
</protein>
<feature type="transmembrane region" description="Helical" evidence="9">
    <location>
        <begin position="164"/>
        <end position="185"/>
    </location>
</feature>
<keyword evidence="5" id="KW-0169">Cobalamin biosynthesis</keyword>
<keyword evidence="10" id="KW-0436">Ligase</keyword>
<keyword evidence="4" id="KW-1003">Cell membrane</keyword>
<comment type="similarity">
    <text evidence="3">Belongs to the CobD/CbiB family.</text>
</comment>
<organism evidence="10">
    <name type="scientific">hydrothermal vent metagenome</name>
    <dbReference type="NCBI Taxonomy" id="652676"/>
    <lineage>
        <taxon>unclassified sequences</taxon>
        <taxon>metagenomes</taxon>
        <taxon>ecological metagenomes</taxon>
    </lineage>
</organism>
<dbReference type="EMBL" id="UOFU01000210">
    <property type="protein sequence ID" value="VAX00930.1"/>
    <property type="molecule type" value="Genomic_DNA"/>
</dbReference>
<dbReference type="HAMAP" id="MF_00024">
    <property type="entry name" value="CobD_CbiB"/>
    <property type="match status" value="1"/>
</dbReference>
<dbReference type="PANTHER" id="PTHR34308">
    <property type="entry name" value="COBALAMIN BIOSYNTHESIS PROTEIN CBIB"/>
    <property type="match status" value="1"/>
</dbReference>
<evidence type="ECO:0000256" key="6">
    <source>
        <dbReference type="ARBA" id="ARBA00022692"/>
    </source>
</evidence>
<gene>
    <name evidence="10" type="ORF">MNBD_GAMMA20-2507</name>
</gene>
<dbReference type="GO" id="GO:0048472">
    <property type="term" value="F:threonine-phosphate decarboxylase activity"/>
    <property type="evidence" value="ECO:0007669"/>
    <property type="project" value="InterPro"/>
</dbReference>
<dbReference type="PANTHER" id="PTHR34308:SF1">
    <property type="entry name" value="COBALAMIN BIOSYNTHESIS PROTEIN CBIB"/>
    <property type="match status" value="1"/>
</dbReference>
<evidence type="ECO:0000256" key="7">
    <source>
        <dbReference type="ARBA" id="ARBA00022989"/>
    </source>
</evidence>
<evidence type="ECO:0000256" key="5">
    <source>
        <dbReference type="ARBA" id="ARBA00022573"/>
    </source>
</evidence>
<reference evidence="10" key="1">
    <citation type="submission" date="2018-06" db="EMBL/GenBank/DDBJ databases">
        <authorList>
            <person name="Zhirakovskaya E."/>
        </authorList>
    </citation>
    <scope>NUCLEOTIDE SEQUENCE</scope>
</reference>
<sequence>MMSIAIAILAALILDRLLGEPRRWHPLVGFGRLALAIETRLNNRVNNPDHNPVHNNRPNAFALKFRGLVSLSLLILPATAITAYITDRYNTYLIVEIGVLYLAIGARSLVEHAQRVATALQSNRRDDARAFTRHLVSRDTTQMNESDMSRATIESTLENGNDAIFAPLFWFAIGGAPAVVFYRLCNTLDAMWGYRTPRFVHFGWAAARLDDVLNYIPARLTALTYACLGQFQTALHCWRTQAGKCKSPNGGPVMAAGAGALALQLGGPAVYHGKWENCPRLGCGEPPLANDIMQATRLIQRGITLWAGIVLLFAGGLSLA</sequence>
<comment type="pathway">
    <text evidence="2">Cofactor biosynthesis; adenosylcobalamin biosynthesis.</text>
</comment>
<keyword evidence="6 9" id="KW-0812">Transmembrane</keyword>
<keyword evidence="7 9" id="KW-1133">Transmembrane helix</keyword>
<dbReference type="NCBIfam" id="TIGR00380">
    <property type="entry name" value="cobal_cbiB"/>
    <property type="match status" value="1"/>
</dbReference>
<feature type="transmembrane region" description="Helical" evidence="9">
    <location>
        <begin position="303"/>
        <end position="319"/>
    </location>
</feature>
<dbReference type="Pfam" id="PF03186">
    <property type="entry name" value="CobD_Cbib"/>
    <property type="match status" value="1"/>
</dbReference>
<evidence type="ECO:0000256" key="9">
    <source>
        <dbReference type="SAM" id="Phobius"/>
    </source>
</evidence>